<dbReference type="Proteomes" id="UP000053199">
    <property type="component" value="Unassembled WGS sequence"/>
</dbReference>
<dbReference type="RefSeq" id="WP_058269526.1">
    <property type="nucleotide sequence ID" value="NZ_FMAZ01000009.1"/>
</dbReference>
<dbReference type="GO" id="GO:0016853">
    <property type="term" value="F:isomerase activity"/>
    <property type="evidence" value="ECO:0007669"/>
    <property type="project" value="UniProtKB-KW"/>
</dbReference>
<reference evidence="3 4" key="1">
    <citation type="journal article" date="2014" name="Arch. Microbiol.">
        <title>Arthrobacter enclensis sp. nov., isolated from sediment sample.</title>
        <authorList>
            <person name="Dastager S.G."/>
            <person name="Liu Q."/>
            <person name="Tang S.K."/>
            <person name="Krishnamurthi S."/>
            <person name="Lee J.C."/>
            <person name="Li W.J."/>
        </authorList>
    </citation>
    <scope>NUCLEOTIDE SEQUENCE [LARGE SCALE GENOMIC DNA]</scope>
    <source>
        <strain evidence="3 4">NIO-1008</strain>
    </source>
</reference>
<gene>
    <name evidence="3" type="ORF">AS031_17970</name>
</gene>
<protein>
    <submittedName>
        <fullName evidence="3">Xylose isomerase</fullName>
    </submittedName>
</protein>
<dbReference type="InterPro" id="IPR013022">
    <property type="entry name" value="Xyl_isomerase-like_TIM-brl"/>
</dbReference>
<evidence type="ECO:0000313" key="3">
    <source>
        <dbReference type="EMBL" id="KSU70471.1"/>
    </source>
</evidence>
<sequence length="287" mass="30826">MNISMNSTAAFHGTTLRDIAVAKAAGFDAVELQTPKLFRFLDAGFTARDLLPALDGFPVSGVGAIQEAPEEEFTRDATRLADVAQVVGAPYVQMCTGPVDVRVVKDFRAGTLHPADLRFRGALGLSDADALAETAKRVALAANIAADHGVGVYLEPLAWSPVNRVSQALQIFESIQRPNVKLCVDFWHFWAAGDTPEDVAALPADLIAAVHVCDGLHVPAGEVPDQSVSRNVWTGAGDIPLQEWVDACRATGFDGWYCTEIFCDKVAELDDHLVASTLRNTVRMLLA</sequence>
<evidence type="ECO:0000313" key="4">
    <source>
        <dbReference type="Proteomes" id="UP000053199"/>
    </source>
</evidence>
<dbReference type="PANTHER" id="PTHR12110:SF21">
    <property type="entry name" value="XYLOSE ISOMERASE-LIKE TIM BARREL DOMAIN-CONTAINING PROTEIN"/>
    <property type="match status" value="1"/>
</dbReference>
<dbReference type="AlphaFoldDB" id="A0A0V8I6Q3"/>
<dbReference type="STRING" id="993070.AS031_17970"/>
<keyword evidence="1" id="KW-0119">Carbohydrate metabolism</keyword>
<keyword evidence="4" id="KW-1185">Reference proteome</keyword>
<keyword evidence="3" id="KW-0413">Isomerase</keyword>
<dbReference type="Pfam" id="PF01261">
    <property type="entry name" value="AP_endonuc_2"/>
    <property type="match status" value="1"/>
</dbReference>
<accession>A0A0V8I6Q3</accession>
<dbReference type="SUPFAM" id="SSF51658">
    <property type="entry name" value="Xylose isomerase-like"/>
    <property type="match status" value="1"/>
</dbReference>
<name>A0A0V8I6Q3_9MICC</name>
<dbReference type="OrthoDB" id="9780241at2"/>
<proteinExistence type="predicted"/>
<feature type="domain" description="Xylose isomerase-like TIM barrel" evidence="2">
    <location>
        <begin position="20"/>
        <end position="268"/>
    </location>
</feature>
<evidence type="ECO:0000256" key="1">
    <source>
        <dbReference type="ARBA" id="ARBA00023277"/>
    </source>
</evidence>
<organism evidence="3 4">
    <name type="scientific">Pseudarthrobacter enclensis</name>
    <dbReference type="NCBI Taxonomy" id="993070"/>
    <lineage>
        <taxon>Bacteria</taxon>
        <taxon>Bacillati</taxon>
        <taxon>Actinomycetota</taxon>
        <taxon>Actinomycetes</taxon>
        <taxon>Micrococcales</taxon>
        <taxon>Micrococcaceae</taxon>
        <taxon>Pseudarthrobacter</taxon>
    </lineage>
</organism>
<dbReference type="InterPro" id="IPR050312">
    <property type="entry name" value="IolE/XylAMocC-like"/>
</dbReference>
<dbReference type="PANTHER" id="PTHR12110">
    <property type="entry name" value="HYDROXYPYRUVATE ISOMERASE"/>
    <property type="match status" value="1"/>
</dbReference>
<dbReference type="Gene3D" id="3.20.20.150">
    <property type="entry name" value="Divalent-metal-dependent TIM barrel enzymes"/>
    <property type="match status" value="1"/>
</dbReference>
<dbReference type="EMBL" id="LNQM01000010">
    <property type="protein sequence ID" value="KSU70471.1"/>
    <property type="molecule type" value="Genomic_DNA"/>
</dbReference>
<evidence type="ECO:0000259" key="2">
    <source>
        <dbReference type="Pfam" id="PF01261"/>
    </source>
</evidence>
<comment type="caution">
    <text evidence="3">The sequence shown here is derived from an EMBL/GenBank/DDBJ whole genome shotgun (WGS) entry which is preliminary data.</text>
</comment>
<dbReference type="InterPro" id="IPR036237">
    <property type="entry name" value="Xyl_isomerase-like_sf"/>
</dbReference>